<dbReference type="AlphaFoldDB" id="A0A150HI19"/>
<dbReference type="RefSeq" id="WP_016463995.1">
    <property type="nucleotide sequence ID" value="NZ_LRAD01000012.1"/>
</dbReference>
<dbReference type="EMBL" id="LRAD01000012">
    <property type="protein sequence ID" value="KXZ61685.1"/>
    <property type="molecule type" value="Genomic_DNA"/>
</dbReference>
<sequence>MDRLADIADARALLRQARETLVESNRRMLGLRADAQWATTAAEPIRERLDACAHLSAVAIDDIDTWDRDLAQAAERALIEAAG</sequence>
<evidence type="ECO:0000313" key="1">
    <source>
        <dbReference type="EMBL" id="KXZ61685.1"/>
    </source>
</evidence>
<protein>
    <submittedName>
        <fullName evidence="1">Uncharacterized protein</fullName>
    </submittedName>
</protein>
<dbReference type="PATRIC" id="fig|36807.3.peg.321"/>
<evidence type="ECO:0000313" key="2">
    <source>
        <dbReference type="Proteomes" id="UP000075357"/>
    </source>
</evidence>
<accession>A0A150HI19</accession>
<comment type="caution">
    <text evidence="1">The sequence shown here is derived from an EMBL/GenBank/DDBJ whole genome shotgun (WGS) entry which is preliminary data.</text>
</comment>
<name>A0A150HI19_9MICO</name>
<reference evidence="1 2" key="1">
    <citation type="submission" date="2016-01" db="EMBL/GenBank/DDBJ databases">
        <title>Draft genome sequences of Microbacterium laevaniformans LCDC 91-0039 and the type strain of Microbacterium hominis LCDC 84-209.</title>
        <authorList>
            <person name="Bernier A.-M."/>
            <person name="Bernard K."/>
        </authorList>
    </citation>
    <scope>NUCLEOTIDE SEQUENCE [LARGE SCALE GENOMIC DNA]</scope>
    <source>
        <strain evidence="1 2">LCDC 91-0039</strain>
    </source>
</reference>
<keyword evidence="2" id="KW-1185">Reference proteome</keyword>
<dbReference type="STRING" id="36807.Mlaev_00307"/>
<gene>
    <name evidence="1" type="ORF">Mlaev_00307</name>
</gene>
<proteinExistence type="predicted"/>
<organism evidence="1 2">
    <name type="scientific">Microbacterium laevaniformans</name>
    <dbReference type="NCBI Taxonomy" id="36807"/>
    <lineage>
        <taxon>Bacteria</taxon>
        <taxon>Bacillati</taxon>
        <taxon>Actinomycetota</taxon>
        <taxon>Actinomycetes</taxon>
        <taxon>Micrococcales</taxon>
        <taxon>Microbacteriaceae</taxon>
        <taxon>Microbacterium</taxon>
    </lineage>
</organism>
<dbReference type="Proteomes" id="UP000075357">
    <property type="component" value="Unassembled WGS sequence"/>
</dbReference>